<dbReference type="EMBL" id="CP020370">
    <property type="protein sequence ID" value="AUB80505.1"/>
    <property type="molecule type" value="Genomic_DNA"/>
</dbReference>
<dbReference type="KEGG" id="tsy:THSYN_05780"/>
<dbReference type="AlphaFoldDB" id="A0A2K8U4P3"/>
<accession>A0A2K8U4P3</accession>
<evidence type="ECO:0000313" key="1">
    <source>
        <dbReference type="EMBL" id="AUB80505.1"/>
    </source>
</evidence>
<dbReference type="Proteomes" id="UP000232638">
    <property type="component" value="Chromosome"/>
</dbReference>
<evidence type="ECO:0000313" key="2">
    <source>
        <dbReference type="Proteomes" id="UP000232638"/>
    </source>
</evidence>
<protein>
    <submittedName>
        <fullName evidence="1">Uncharacterized protein</fullName>
    </submittedName>
</protein>
<reference evidence="1 2" key="1">
    <citation type="submission" date="2017-03" db="EMBL/GenBank/DDBJ databases">
        <title>Complete genome sequence of Candidatus 'Thiodictyon syntrophicum' sp. nov. strain Cad16T, a photolithoautotroph purple sulfur bacterium isolated from an alpine meromictic lake.</title>
        <authorList>
            <person name="Luedin S.M."/>
            <person name="Pothier J.F."/>
            <person name="Danza F."/>
            <person name="Storelli N."/>
            <person name="Wittwer M."/>
            <person name="Tonolla M."/>
        </authorList>
    </citation>
    <scope>NUCLEOTIDE SEQUENCE [LARGE SCALE GENOMIC DNA]</scope>
    <source>
        <strain evidence="1 2">Cad16T</strain>
    </source>
</reference>
<gene>
    <name evidence="1" type="ORF">THSYN_05780</name>
</gene>
<organism evidence="1 2">
    <name type="scientific">Candidatus Thiodictyon syntrophicum</name>
    <dbReference type="NCBI Taxonomy" id="1166950"/>
    <lineage>
        <taxon>Bacteria</taxon>
        <taxon>Pseudomonadati</taxon>
        <taxon>Pseudomonadota</taxon>
        <taxon>Gammaproteobacteria</taxon>
        <taxon>Chromatiales</taxon>
        <taxon>Chromatiaceae</taxon>
        <taxon>Thiodictyon</taxon>
    </lineage>
</organism>
<name>A0A2K8U4P3_9GAMM</name>
<sequence length="62" mass="6977">MATTSGWAWFAPNVSRADTRVTDQPLSRKELPAIRLTMPWSRSRCFSLIGAVMGTLHGYRSH</sequence>
<keyword evidence="2" id="KW-1185">Reference proteome</keyword>
<proteinExistence type="predicted"/>